<dbReference type="Pfam" id="PF00562">
    <property type="entry name" value="RNA_pol_Rpb2_6"/>
    <property type="match status" value="2"/>
</dbReference>
<keyword evidence="2 7" id="KW-0240">DNA-directed RNA polymerase</keyword>
<keyword evidence="14" id="KW-1185">Reference proteome</keyword>
<evidence type="ECO:0000259" key="12">
    <source>
        <dbReference type="Pfam" id="PF04565"/>
    </source>
</evidence>
<name>A0A7J7IC66_9RHOD</name>
<dbReference type="Gene3D" id="3.90.1800.10">
    <property type="entry name" value="RNA polymerase alpha subunit dimerisation domain"/>
    <property type="match status" value="1"/>
</dbReference>
<sequence length="1169" mass="132694">MTTSQKALSPELSAAEARRLLETIQQILEPHLQSFNYAATDGLRQVLIDIEPLIIERTTSTDSGAIRTERLELWLEDLRLRKPRTTAGRYRRSDGQQFSQNWHDNDGIYQDPATLLPHHCRALMTTYAAQMSVVLCWRASVDNSATIRDDSSTNETERPLTTTYAEEVYRSERQLGEVPVMVGSKVCNLDGLGPDDRLTLHEEEFDCGGYFIVNGIEKVIRMVIMPRANHVMVIARDANARRGEHFSRFCAMVRCARSERARIVTNHLHYLNNGYMRFRFTVKRQEYLLPFGLVMKALYDISDRELFSLLTAPSACCGANLEKNVRFISERAVMAIRELYRLTNGEGTREAALSFIGSRFRCLFGEHITAQASDECCGVFVIRRYVLTHLDEPLQKLEFLAYMARKLMHFMTNCIVEDDPDSLANQEVLLPGQLWLLFLQEKLQDSLLALRDEIQRQLSSKLNHEELSNPDFVRRCIMRARAGMRVGDRMQYMISTGNASLRDGAELLQQSGFSVVADRINFQRFLAHFYCVHRGQYFMSVRSSEFRKLKPEAWGFICPVHTPDGAPCGILNHLSQSCRVVSDYQRAASNRNGLEHLVRTLPIEPSLAHESLRLLPPANSLPVLIDGRVWGYAQSESAIVEMFRRHKLRSLMHAEIVPVRGMRLFPSILLFSTPSRLVRPVWNRLHRCTEWIGTMEQLFLTIDLPQKADEPNTREPSSHCELKATNVFSLLASFIPFSNMNQSPRNIYQCQMGKQAMGVPFHDFGRRFDSKAYRLLTPQQPLVQNQSEYQAGWSKVYGTSFNAVVAVISYTGYDMEDGMVINRSSLDRGFAHGTIYSSERIDLDQMMVEKDATFRSLPSVGDRLEPGSVLYCVSGRKPYIYSSNETSYVDAVVLAENRRRVTIRMRTPRRPVIGDKFASRHGQKGVLSAIWPSEDMPYTANGIVPDILFNPNGFPSRMTIGMMVESIAGKVAAVHGEMPIDATSFEPRTSQDPLHDEFGRLLSAAGYSYYGNETMYSGYTGEPFQVQIFVGIIAWQRLRHHIADKFQVRTEGIIHQTLRQPLRGRKRGGAIRLGEMERDALLASGAAYTLQDRLQNCSDLHTVHVSVLDGSLLSPVASPNERLGGTKEITIQSRTDARSPVVRVHMPYAFKYLVYELAAMNIRVSLHAQ</sequence>
<dbReference type="InterPro" id="IPR007641">
    <property type="entry name" value="RNA_pol_Rpb2_7"/>
</dbReference>
<dbReference type="InterPro" id="IPR007120">
    <property type="entry name" value="DNA-dir_RNAP_su2_dom"/>
</dbReference>
<feature type="domain" description="DNA-directed RNA polymerase subunit 2 hybrid-binding" evidence="8">
    <location>
        <begin position="732"/>
        <end position="857"/>
    </location>
</feature>
<dbReference type="PROSITE" id="PS01166">
    <property type="entry name" value="RNA_POL_BETA"/>
    <property type="match status" value="1"/>
</dbReference>
<dbReference type="Gene3D" id="2.40.50.150">
    <property type="match status" value="1"/>
</dbReference>
<evidence type="ECO:0000259" key="11">
    <source>
        <dbReference type="Pfam" id="PF04563"/>
    </source>
</evidence>
<accession>A0A7J7IC66</accession>
<evidence type="ECO:0000313" key="13">
    <source>
        <dbReference type="EMBL" id="KAF6000696.1"/>
    </source>
</evidence>
<evidence type="ECO:0000256" key="4">
    <source>
        <dbReference type="ARBA" id="ARBA00022695"/>
    </source>
</evidence>
<dbReference type="EC" id="2.7.7.6" evidence="7"/>
<feature type="domain" description="RNA polymerase Rpb2" evidence="12">
    <location>
        <begin position="515"/>
        <end position="580"/>
    </location>
</feature>
<dbReference type="GO" id="GO:0000428">
    <property type="term" value="C:DNA-directed RNA polymerase complex"/>
    <property type="evidence" value="ECO:0007669"/>
    <property type="project" value="UniProtKB-KW"/>
</dbReference>
<dbReference type="InterPro" id="IPR007121">
    <property type="entry name" value="RNA_pol_bsu_CS"/>
</dbReference>
<dbReference type="Pfam" id="PF04560">
    <property type="entry name" value="RNA_pol_Rpb2_7"/>
    <property type="match status" value="1"/>
</dbReference>
<dbReference type="SUPFAM" id="SSF64484">
    <property type="entry name" value="beta and beta-prime subunits of DNA dependent RNA-polymerase"/>
    <property type="match status" value="1"/>
</dbReference>
<comment type="caution">
    <text evidence="13">The sequence shown here is derived from an EMBL/GenBank/DDBJ whole genome shotgun (WGS) entry which is preliminary data.</text>
</comment>
<protein>
    <recommendedName>
        <fullName evidence="7">DNA-directed RNA polymerase subunit beta</fullName>
        <ecNumber evidence="7">2.7.7.6</ecNumber>
    </recommendedName>
</protein>
<dbReference type="Pfam" id="PF04565">
    <property type="entry name" value="RNA_pol_Rpb2_3"/>
    <property type="match status" value="1"/>
</dbReference>
<dbReference type="Pfam" id="PF04561">
    <property type="entry name" value="RNA_pol_Rpb2_2"/>
    <property type="match status" value="1"/>
</dbReference>
<dbReference type="InterPro" id="IPR007642">
    <property type="entry name" value="RNA_pol_Rpb2_2"/>
</dbReference>
<feature type="domain" description="RNA polymerase Rpb2" evidence="9">
    <location>
        <begin position="1069"/>
        <end position="1167"/>
    </location>
</feature>
<organism evidence="13 14">
    <name type="scientific">Cyanidiococcus yangmingshanensis</name>
    <dbReference type="NCBI Taxonomy" id="2690220"/>
    <lineage>
        <taxon>Eukaryota</taxon>
        <taxon>Rhodophyta</taxon>
        <taxon>Bangiophyceae</taxon>
        <taxon>Cyanidiales</taxon>
        <taxon>Cyanidiaceae</taxon>
        <taxon>Cyanidiococcus</taxon>
    </lineage>
</organism>
<dbReference type="InterPro" id="IPR037034">
    <property type="entry name" value="RNA_pol_Rpb2_2_sf"/>
</dbReference>
<evidence type="ECO:0000256" key="5">
    <source>
        <dbReference type="ARBA" id="ARBA00023163"/>
    </source>
</evidence>
<dbReference type="Gene3D" id="3.90.1100.10">
    <property type="match status" value="1"/>
</dbReference>
<feature type="domain" description="DNA-directed RNA polymerase subunit 2 hybrid-binding" evidence="8">
    <location>
        <begin position="877"/>
        <end position="1067"/>
    </location>
</feature>
<comment type="function">
    <text evidence="7">DNA-dependent RNA polymerase catalyzes the transcription of DNA into RNA using the four ribonucleoside triphosphates as substrates.</text>
</comment>
<dbReference type="InterPro" id="IPR037033">
    <property type="entry name" value="DNA-dir_RNAP_su2_hyb_sf"/>
</dbReference>
<evidence type="ECO:0000259" key="8">
    <source>
        <dbReference type="Pfam" id="PF00562"/>
    </source>
</evidence>
<dbReference type="GO" id="GO:0003899">
    <property type="term" value="F:DNA-directed RNA polymerase activity"/>
    <property type="evidence" value="ECO:0007669"/>
    <property type="project" value="UniProtKB-EC"/>
</dbReference>
<evidence type="ECO:0000256" key="7">
    <source>
        <dbReference type="RuleBase" id="RU363031"/>
    </source>
</evidence>
<comment type="catalytic activity">
    <reaction evidence="7">
        <text>RNA(n) + a ribonucleoside 5'-triphosphate = RNA(n+1) + diphosphate</text>
        <dbReference type="Rhea" id="RHEA:21248"/>
        <dbReference type="Rhea" id="RHEA-COMP:14527"/>
        <dbReference type="Rhea" id="RHEA-COMP:17342"/>
        <dbReference type="ChEBI" id="CHEBI:33019"/>
        <dbReference type="ChEBI" id="CHEBI:61557"/>
        <dbReference type="ChEBI" id="CHEBI:140395"/>
        <dbReference type="EC" id="2.7.7.6"/>
    </reaction>
</comment>
<dbReference type="AlphaFoldDB" id="A0A7J7IC66"/>
<dbReference type="Proteomes" id="UP000530660">
    <property type="component" value="Unassembled WGS sequence"/>
</dbReference>
<feature type="domain" description="RNA polymerase Rpb2" evidence="10">
    <location>
        <begin position="227"/>
        <end position="428"/>
    </location>
</feature>
<dbReference type="EMBL" id="VWRR01000018">
    <property type="protein sequence ID" value="KAF6000696.1"/>
    <property type="molecule type" value="Genomic_DNA"/>
</dbReference>
<evidence type="ECO:0000256" key="1">
    <source>
        <dbReference type="ARBA" id="ARBA00006835"/>
    </source>
</evidence>
<dbReference type="GO" id="GO:0006351">
    <property type="term" value="P:DNA-templated transcription"/>
    <property type="evidence" value="ECO:0007669"/>
    <property type="project" value="InterPro"/>
</dbReference>
<dbReference type="GO" id="GO:0003677">
    <property type="term" value="F:DNA binding"/>
    <property type="evidence" value="ECO:0007669"/>
    <property type="project" value="InterPro"/>
</dbReference>
<evidence type="ECO:0000313" key="14">
    <source>
        <dbReference type="Proteomes" id="UP000530660"/>
    </source>
</evidence>
<dbReference type="InterPro" id="IPR015712">
    <property type="entry name" value="DNA-dir_RNA_pol_su2"/>
</dbReference>
<gene>
    <name evidence="13" type="primary">POLR1B</name>
    <name evidence="13" type="ORF">F1559_001481</name>
</gene>
<dbReference type="InterPro" id="IPR014724">
    <property type="entry name" value="RNA_pol_RPB2_OB-fold"/>
</dbReference>
<dbReference type="Gene3D" id="3.90.1110.10">
    <property type="entry name" value="RNA polymerase Rpb2, domain 2"/>
    <property type="match status" value="1"/>
</dbReference>
<keyword evidence="5 7" id="KW-0804">Transcription</keyword>
<dbReference type="CDD" id="cd00653">
    <property type="entry name" value="RNA_pol_B_RPB2"/>
    <property type="match status" value="1"/>
</dbReference>
<evidence type="ECO:0000256" key="2">
    <source>
        <dbReference type="ARBA" id="ARBA00022478"/>
    </source>
</evidence>
<dbReference type="InterPro" id="IPR007645">
    <property type="entry name" value="RNA_pol_Rpb2_3"/>
</dbReference>
<reference evidence="13 14" key="1">
    <citation type="journal article" date="2020" name="J. Phycol.">
        <title>Comparative genome analysis reveals Cyanidiococcus gen. nov., a new extremophilic red algal genus sister to Cyanidioschyzon (Cyanidioschyzonaceae, Rhodophyta).</title>
        <authorList>
            <person name="Liu S.-L."/>
            <person name="Chiang Y.-R."/>
            <person name="Yoon H.S."/>
            <person name="Fu H.-Y."/>
        </authorList>
    </citation>
    <scope>NUCLEOTIDE SEQUENCE [LARGE SCALE GENOMIC DNA]</scope>
    <source>
        <strain evidence="13 14">THAL066</strain>
    </source>
</reference>
<keyword evidence="3 7" id="KW-0808">Transferase</keyword>
<dbReference type="Pfam" id="PF04563">
    <property type="entry name" value="RNA_pol_Rpb2_1"/>
    <property type="match status" value="1"/>
</dbReference>
<dbReference type="GO" id="GO:0032549">
    <property type="term" value="F:ribonucleoside binding"/>
    <property type="evidence" value="ECO:0007669"/>
    <property type="project" value="InterPro"/>
</dbReference>
<evidence type="ECO:0000259" key="9">
    <source>
        <dbReference type="Pfam" id="PF04560"/>
    </source>
</evidence>
<comment type="similarity">
    <text evidence="1 6">Belongs to the RNA polymerase beta chain family.</text>
</comment>
<dbReference type="OrthoDB" id="10248617at2759"/>
<evidence type="ECO:0000256" key="3">
    <source>
        <dbReference type="ARBA" id="ARBA00022679"/>
    </source>
</evidence>
<evidence type="ECO:0000256" key="6">
    <source>
        <dbReference type="RuleBase" id="RU000434"/>
    </source>
</evidence>
<feature type="domain" description="RNA polymerase beta subunit protrusion" evidence="11">
    <location>
        <begin position="28"/>
        <end position="475"/>
    </location>
</feature>
<dbReference type="InterPro" id="IPR007644">
    <property type="entry name" value="RNA_pol_bsu_protrusion"/>
</dbReference>
<evidence type="ECO:0000259" key="10">
    <source>
        <dbReference type="Pfam" id="PF04561"/>
    </source>
</evidence>
<proteinExistence type="inferred from homology"/>
<dbReference type="PANTHER" id="PTHR20856">
    <property type="entry name" value="DNA-DIRECTED RNA POLYMERASE I SUBUNIT 2"/>
    <property type="match status" value="1"/>
</dbReference>
<keyword evidence="4 7" id="KW-0548">Nucleotidyltransferase</keyword>
<dbReference type="Gene3D" id="2.40.270.10">
    <property type="entry name" value="DNA-directed RNA polymerase, subunit 2, domain 6"/>
    <property type="match status" value="1"/>
</dbReference>